<name>A0AAD9BTA7_DISEL</name>
<reference evidence="2" key="1">
    <citation type="submission" date="2023-04" db="EMBL/GenBank/DDBJ databases">
        <title>Chromosome-level genome of Chaenocephalus aceratus.</title>
        <authorList>
            <person name="Park H."/>
        </authorList>
    </citation>
    <scope>NUCLEOTIDE SEQUENCE</scope>
    <source>
        <strain evidence="2">DE</strain>
        <tissue evidence="2">Muscle</tissue>
    </source>
</reference>
<dbReference type="GO" id="GO:0005840">
    <property type="term" value="C:ribosome"/>
    <property type="evidence" value="ECO:0007669"/>
    <property type="project" value="UniProtKB-KW"/>
</dbReference>
<evidence type="ECO:0000256" key="1">
    <source>
        <dbReference type="SAM" id="MobiDB-lite"/>
    </source>
</evidence>
<protein>
    <submittedName>
        <fullName evidence="2">30S ribosomal protein S15</fullName>
    </submittedName>
</protein>
<sequence length="59" mass="6912">RGRGDYSTGRPENELLPANDRPRMRAGTVPQLEQDNINKQSYLMMMGAERWLQVNKHRK</sequence>
<comment type="caution">
    <text evidence="2">The sequence shown here is derived from an EMBL/GenBank/DDBJ whole genome shotgun (WGS) entry which is preliminary data.</text>
</comment>
<organism evidence="2 3">
    <name type="scientific">Dissostichus eleginoides</name>
    <name type="common">Patagonian toothfish</name>
    <name type="synonym">Dissostichus amissus</name>
    <dbReference type="NCBI Taxonomy" id="100907"/>
    <lineage>
        <taxon>Eukaryota</taxon>
        <taxon>Metazoa</taxon>
        <taxon>Chordata</taxon>
        <taxon>Craniata</taxon>
        <taxon>Vertebrata</taxon>
        <taxon>Euteleostomi</taxon>
        <taxon>Actinopterygii</taxon>
        <taxon>Neopterygii</taxon>
        <taxon>Teleostei</taxon>
        <taxon>Neoteleostei</taxon>
        <taxon>Acanthomorphata</taxon>
        <taxon>Eupercaria</taxon>
        <taxon>Perciformes</taxon>
        <taxon>Notothenioidei</taxon>
        <taxon>Nototheniidae</taxon>
        <taxon>Dissostichus</taxon>
    </lineage>
</organism>
<feature type="non-terminal residue" evidence="2">
    <location>
        <position position="1"/>
    </location>
</feature>
<feature type="non-terminal residue" evidence="2">
    <location>
        <position position="59"/>
    </location>
</feature>
<keyword evidence="2" id="KW-0689">Ribosomal protein</keyword>
<proteinExistence type="predicted"/>
<dbReference type="AlphaFoldDB" id="A0AAD9BTA7"/>
<accession>A0AAD9BTA7</accession>
<dbReference type="EMBL" id="JASDAP010000017">
    <property type="protein sequence ID" value="KAK1888632.1"/>
    <property type="molecule type" value="Genomic_DNA"/>
</dbReference>
<evidence type="ECO:0000313" key="3">
    <source>
        <dbReference type="Proteomes" id="UP001228049"/>
    </source>
</evidence>
<dbReference type="Proteomes" id="UP001228049">
    <property type="component" value="Unassembled WGS sequence"/>
</dbReference>
<feature type="region of interest" description="Disordered" evidence="1">
    <location>
        <begin position="1"/>
        <end position="27"/>
    </location>
</feature>
<keyword evidence="2" id="KW-0687">Ribonucleoprotein</keyword>
<keyword evidence="3" id="KW-1185">Reference proteome</keyword>
<gene>
    <name evidence="2" type="ORF">KUDE01_013312</name>
</gene>
<evidence type="ECO:0000313" key="2">
    <source>
        <dbReference type="EMBL" id="KAK1888632.1"/>
    </source>
</evidence>